<dbReference type="Proteomes" id="UP001303473">
    <property type="component" value="Unassembled WGS sequence"/>
</dbReference>
<feature type="region of interest" description="Disordered" evidence="1">
    <location>
        <begin position="123"/>
        <end position="142"/>
    </location>
</feature>
<accession>A0AAN6MUX9</accession>
<keyword evidence="3" id="KW-1185">Reference proteome</keyword>
<name>A0AAN6MUX9_9PEZI</name>
<sequence>MAVIDHTKAPDSLENKAETPQYSEIYTGRQSAKDPPHHKLQSSCRVPIDLKLFCASRPTYLIDRFFATYMVDCATRPGHFDEEPETAKLEEPSDLLSAPRCCLFLRHSVVAFSPLSGIMASVGPPGQQMQSTAGGSARSSNKTQFQDNIQRLIKVWAAQEANRLEASGGTLANS</sequence>
<evidence type="ECO:0000313" key="2">
    <source>
        <dbReference type="EMBL" id="KAK3933510.1"/>
    </source>
</evidence>
<gene>
    <name evidence="2" type="ORF">QBC46DRAFT_414714</name>
</gene>
<feature type="compositionally biased region" description="Polar residues" evidence="1">
    <location>
        <begin position="127"/>
        <end position="142"/>
    </location>
</feature>
<organism evidence="2 3">
    <name type="scientific">Diplogelasinospora grovesii</name>
    <dbReference type="NCBI Taxonomy" id="303347"/>
    <lineage>
        <taxon>Eukaryota</taxon>
        <taxon>Fungi</taxon>
        <taxon>Dikarya</taxon>
        <taxon>Ascomycota</taxon>
        <taxon>Pezizomycotina</taxon>
        <taxon>Sordariomycetes</taxon>
        <taxon>Sordariomycetidae</taxon>
        <taxon>Sordariales</taxon>
        <taxon>Diplogelasinosporaceae</taxon>
        <taxon>Diplogelasinospora</taxon>
    </lineage>
</organism>
<evidence type="ECO:0000256" key="1">
    <source>
        <dbReference type="SAM" id="MobiDB-lite"/>
    </source>
</evidence>
<dbReference type="EMBL" id="MU854163">
    <property type="protein sequence ID" value="KAK3933510.1"/>
    <property type="molecule type" value="Genomic_DNA"/>
</dbReference>
<evidence type="ECO:0000313" key="3">
    <source>
        <dbReference type="Proteomes" id="UP001303473"/>
    </source>
</evidence>
<comment type="caution">
    <text evidence="2">The sequence shown here is derived from an EMBL/GenBank/DDBJ whole genome shotgun (WGS) entry which is preliminary data.</text>
</comment>
<proteinExistence type="predicted"/>
<dbReference type="AlphaFoldDB" id="A0AAN6MUX9"/>
<reference evidence="3" key="1">
    <citation type="journal article" date="2023" name="Mol. Phylogenet. Evol.">
        <title>Genome-scale phylogeny and comparative genomics of the fungal order Sordariales.</title>
        <authorList>
            <person name="Hensen N."/>
            <person name="Bonometti L."/>
            <person name="Westerberg I."/>
            <person name="Brannstrom I.O."/>
            <person name="Guillou S."/>
            <person name="Cros-Aarteil S."/>
            <person name="Calhoun S."/>
            <person name="Haridas S."/>
            <person name="Kuo A."/>
            <person name="Mondo S."/>
            <person name="Pangilinan J."/>
            <person name="Riley R."/>
            <person name="LaButti K."/>
            <person name="Andreopoulos B."/>
            <person name="Lipzen A."/>
            <person name="Chen C."/>
            <person name="Yan M."/>
            <person name="Daum C."/>
            <person name="Ng V."/>
            <person name="Clum A."/>
            <person name="Steindorff A."/>
            <person name="Ohm R.A."/>
            <person name="Martin F."/>
            <person name="Silar P."/>
            <person name="Natvig D.O."/>
            <person name="Lalanne C."/>
            <person name="Gautier V."/>
            <person name="Ament-Velasquez S.L."/>
            <person name="Kruys A."/>
            <person name="Hutchinson M.I."/>
            <person name="Powell A.J."/>
            <person name="Barry K."/>
            <person name="Miller A.N."/>
            <person name="Grigoriev I.V."/>
            <person name="Debuchy R."/>
            <person name="Gladieux P."/>
            <person name="Hiltunen Thoren M."/>
            <person name="Johannesson H."/>
        </authorList>
    </citation>
    <scope>NUCLEOTIDE SEQUENCE [LARGE SCALE GENOMIC DNA]</scope>
    <source>
        <strain evidence="3">CBS 340.73</strain>
    </source>
</reference>
<protein>
    <submittedName>
        <fullName evidence="2">Uncharacterized protein</fullName>
    </submittedName>
</protein>